<evidence type="ECO:0000259" key="1">
    <source>
        <dbReference type="Pfam" id="PF00753"/>
    </source>
</evidence>
<comment type="caution">
    <text evidence="2">The sequence shown here is derived from an EMBL/GenBank/DDBJ whole genome shotgun (WGS) entry which is preliminary data.</text>
</comment>
<evidence type="ECO:0000313" key="3">
    <source>
        <dbReference type="Proteomes" id="UP000015001"/>
    </source>
</evidence>
<feature type="domain" description="Metallo-beta-lactamase" evidence="1">
    <location>
        <begin position="3"/>
        <end position="77"/>
    </location>
</feature>
<dbReference type="HOGENOM" id="CLU_1863956_0_0_11"/>
<dbReference type="Pfam" id="PF00753">
    <property type="entry name" value="Lactamase_B"/>
    <property type="match status" value="1"/>
</dbReference>
<keyword evidence="3" id="KW-1185">Reference proteome</keyword>
<evidence type="ECO:0000313" key="2">
    <source>
        <dbReference type="EMBL" id="EPJ35585.1"/>
    </source>
</evidence>
<dbReference type="Gene3D" id="3.60.15.10">
    <property type="entry name" value="Ribonuclease Z/Hydroxyacylglutathione hydrolase-like"/>
    <property type="match status" value="1"/>
</dbReference>
<organism evidence="2 3">
    <name type="scientific">Streptomyces afghaniensis 772</name>
    <dbReference type="NCBI Taxonomy" id="1283301"/>
    <lineage>
        <taxon>Bacteria</taxon>
        <taxon>Bacillati</taxon>
        <taxon>Actinomycetota</taxon>
        <taxon>Actinomycetes</taxon>
        <taxon>Kitasatosporales</taxon>
        <taxon>Streptomycetaceae</taxon>
        <taxon>Streptomyces</taxon>
    </lineage>
</organism>
<protein>
    <recommendedName>
        <fullName evidence="1">Metallo-beta-lactamase domain-containing protein</fullName>
    </recommendedName>
</protein>
<dbReference type="AlphaFoldDB" id="S4MJ21"/>
<dbReference type="PATRIC" id="fig|1283301.3.peg.7288"/>
<dbReference type="InterPro" id="IPR001279">
    <property type="entry name" value="Metallo-B-lactamas"/>
</dbReference>
<proteinExistence type="predicted"/>
<name>S4MJ21_9ACTN</name>
<gene>
    <name evidence="2" type="ORF">STAFG_7340</name>
</gene>
<dbReference type="Proteomes" id="UP000015001">
    <property type="component" value="Unassembled WGS sequence"/>
</dbReference>
<reference evidence="2 3" key="1">
    <citation type="submission" date="2013-02" db="EMBL/GenBank/DDBJ databases">
        <title>Draft Genome Sequence of Streptomyces afghaniensis, Which Produces Compounds of the Julimycin B-Complex.</title>
        <authorList>
            <person name="Gruening B.A."/>
            <person name="Praeg A."/>
            <person name="Erxleben A."/>
            <person name="Guenther S."/>
            <person name="Fiedler H.-P."/>
            <person name="Goodfellow M."/>
            <person name="Mueller M."/>
        </authorList>
    </citation>
    <scope>NUCLEOTIDE SEQUENCE [LARGE SCALE GENOMIC DNA]</scope>
    <source>
        <strain evidence="2 3">772</strain>
    </source>
</reference>
<dbReference type="SUPFAM" id="SSF56281">
    <property type="entry name" value="Metallo-hydrolase/oxidoreductase"/>
    <property type="match status" value="1"/>
</dbReference>
<dbReference type="InterPro" id="IPR036866">
    <property type="entry name" value="RibonucZ/Hydroxyglut_hydro"/>
</dbReference>
<sequence length="137" mass="14962">MTALGRHPRDVRRIVLTHFHEDHAGGAAEFAALSGAEVLAHRLDAPAVRGEIPGPEPVFEDWERPLHEQALKLLPRGDYARPGRSPNCPAARCWTSAAGRTSCTCQDTRTAASRCISRSTARCSPVTRSPRRLSTAR</sequence>
<accession>S4MJ21</accession>
<dbReference type="EMBL" id="AOPY01001624">
    <property type="protein sequence ID" value="EPJ35585.1"/>
    <property type="molecule type" value="Genomic_DNA"/>
</dbReference>